<keyword evidence="2" id="KW-1185">Reference proteome</keyword>
<proteinExistence type="predicted"/>
<sequence length="71" mass="7857">MEEAKAKGMQETSTDLDLGLGMGLITVVEEIKEEEILAAVDQLAVASRRTWVVLDVRWPAGGEKKRITLME</sequence>
<evidence type="ECO:0000313" key="2">
    <source>
        <dbReference type="Proteomes" id="UP000634136"/>
    </source>
</evidence>
<dbReference type="Proteomes" id="UP000634136">
    <property type="component" value="Unassembled WGS sequence"/>
</dbReference>
<evidence type="ECO:0000313" key="1">
    <source>
        <dbReference type="EMBL" id="KAF7820203.1"/>
    </source>
</evidence>
<protein>
    <submittedName>
        <fullName evidence="1">Uncharacterized protein</fullName>
    </submittedName>
</protein>
<organism evidence="1 2">
    <name type="scientific">Senna tora</name>
    <dbReference type="NCBI Taxonomy" id="362788"/>
    <lineage>
        <taxon>Eukaryota</taxon>
        <taxon>Viridiplantae</taxon>
        <taxon>Streptophyta</taxon>
        <taxon>Embryophyta</taxon>
        <taxon>Tracheophyta</taxon>
        <taxon>Spermatophyta</taxon>
        <taxon>Magnoliopsida</taxon>
        <taxon>eudicotyledons</taxon>
        <taxon>Gunneridae</taxon>
        <taxon>Pentapetalae</taxon>
        <taxon>rosids</taxon>
        <taxon>fabids</taxon>
        <taxon>Fabales</taxon>
        <taxon>Fabaceae</taxon>
        <taxon>Caesalpinioideae</taxon>
        <taxon>Cassia clade</taxon>
        <taxon>Senna</taxon>
    </lineage>
</organism>
<dbReference type="EMBL" id="JAAIUW010000008">
    <property type="protein sequence ID" value="KAF7820203.1"/>
    <property type="molecule type" value="Genomic_DNA"/>
</dbReference>
<reference evidence="1" key="1">
    <citation type="submission" date="2020-09" db="EMBL/GenBank/DDBJ databases">
        <title>Genome-Enabled Discovery of Anthraquinone Biosynthesis in Senna tora.</title>
        <authorList>
            <person name="Kang S.-H."/>
            <person name="Pandey R.P."/>
            <person name="Lee C.-M."/>
            <person name="Sim J.-S."/>
            <person name="Jeong J.-T."/>
            <person name="Choi B.-S."/>
            <person name="Jung M."/>
            <person name="Ginzburg D."/>
            <person name="Zhao K."/>
            <person name="Won S.Y."/>
            <person name="Oh T.-J."/>
            <person name="Yu Y."/>
            <person name="Kim N.-H."/>
            <person name="Lee O.R."/>
            <person name="Lee T.-H."/>
            <person name="Bashyal P."/>
            <person name="Kim T.-S."/>
            <person name="Lee W.-H."/>
            <person name="Kawkins C."/>
            <person name="Kim C.-K."/>
            <person name="Kim J.S."/>
            <person name="Ahn B.O."/>
            <person name="Rhee S.Y."/>
            <person name="Sohng J.K."/>
        </authorList>
    </citation>
    <scope>NUCLEOTIDE SEQUENCE</scope>
    <source>
        <tissue evidence="1">Leaf</tissue>
    </source>
</reference>
<dbReference type="AlphaFoldDB" id="A0A834WGP7"/>
<gene>
    <name evidence="1" type="ORF">G2W53_025658</name>
</gene>
<comment type="caution">
    <text evidence="1">The sequence shown here is derived from an EMBL/GenBank/DDBJ whole genome shotgun (WGS) entry which is preliminary data.</text>
</comment>
<accession>A0A834WGP7</accession>
<name>A0A834WGP7_9FABA</name>